<evidence type="ECO:0000313" key="2">
    <source>
        <dbReference type="Proteomes" id="UP000013785"/>
    </source>
</evidence>
<name>R3WUQ6_9ENTE</name>
<dbReference type="RefSeq" id="WP_010768058.1">
    <property type="nucleotide sequence ID" value="NZ_ASWE01000003.1"/>
</dbReference>
<dbReference type="STRING" id="154621.RV11_GL000058"/>
<gene>
    <name evidence="1" type="ORF">UC3_01395</name>
</gene>
<comment type="caution">
    <text evidence="1">The sequence shown here is derived from an EMBL/GenBank/DDBJ whole genome shotgun (WGS) entry which is preliminary data.</text>
</comment>
<dbReference type="HOGENOM" id="CLU_113720_0_0_9"/>
<dbReference type="AlphaFoldDB" id="R3WUQ6"/>
<reference evidence="1 2" key="1">
    <citation type="submission" date="2013-02" db="EMBL/GenBank/DDBJ databases">
        <title>The Genome Sequence of Enterococcus phoeniculicola BAA-412.</title>
        <authorList>
            <consortium name="The Broad Institute Genome Sequencing Platform"/>
            <consortium name="The Broad Institute Genome Sequencing Center for Infectious Disease"/>
            <person name="Earl A.M."/>
            <person name="Gilmore M.S."/>
            <person name="Lebreton F."/>
            <person name="Walker B."/>
            <person name="Young S.K."/>
            <person name="Zeng Q."/>
            <person name="Gargeya S."/>
            <person name="Fitzgerald M."/>
            <person name="Haas B."/>
            <person name="Abouelleil A."/>
            <person name="Alvarado L."/>
            <person name="Arachchi H.M."/>
            <person name="Berlin A.M."/>
            <person name="Chapman S.B."/>
            <person name="Dewar J."/>
            <person name="Goldberg J."/>
            <person name="Griggs A."/>
            <person name="Gujja S."/>
            <person name="Hansen M."/>
            <person name="Howarth C."/>
            <person name="Imamovic A."/>
            <person name="Larimer J."/>
            <person name="McCowan C."/>
            <person name="Murphy C."/>
            <person name="Neiman D."/>
            <person name="Pearson M."/>
            <person name="Priest M."/>
            <person name="Roberts A."/>
            <person name="Saif S."/>
            <person name="Shea T."/>
            <person name="Sisk P."/>
            <person name="Sykes S."/>
            <person name="Wortman J."/>
            <person name="Nusbaum C."/>
            <person name="Birren B."/>
        </authorList>
    </citation>
    <scope>NUCLEOTIDE SEQUENCE [LARGE SCALE GENOMIC DNA]</scope>
    <source>
        <strain evidence="1 2">ATCC BAA-412</strain>
    </source>
</reference>
<proteinExistence type="predicted"/>
<organism evidence="1 2">
    <name type="scientific">Enterococcus phoeniculicola ATCC BAA-412</name>
    <dbReference type="NCBI Taxonomy" id="1158610"/>
    <lineage>
        <taxon>Bacteria</taxon>
        <taxon>Bacillati</taxon>
        <taxon>Bacillota</taxon>
        <taxon>Bacilli</taxon>
        <taxon>Lactobacillales</taxon>
        <taxon>Enterococcaceae</taxon>
        <taxon>Enterococcus</taxon>
    </lineage>
</organism>
<dbReference type="EMBL" id="AJAT01000012">
    <property type="protein sequence ID" value="EOL45505.1"/>
    <property type="molecule type" value="Genomic_DNA"/>
</dbReference>
<dbReference type="Proteomes" id="UP000013785">
    <property type="component" value="Unassembled WGS sequence"/>
</dbReference>
<protein>
    <submittedName>
        <fullName evidence="1">Uncharacterized protein</fullName>
    </submittedName>
</protein>
<evidence type="ECO:0000313" key="1">
    <source>
        <dbReference type="EMBL" id="EOL45505.1"/>
    </source>
</evidence>
<dbReference type="PATRIC" id="fig|1158610.3.peg.1377"/>
<keyword evidence="2" id="KW-1185">Reference proteome</keyword>
<accession>R3WUQ6</accession>
<dbReference type="eggNOG" id="ENOG5031BS2">
    <property type="taxonomic scope" value="Bacteria"/>
</dbReference>
<dbReference type="OrthoDB" id="6656969at2"/>
<sequence>MKRYSQSKKKIRGWKRRVREIERWKKVAMNVDSQSLERNQRIYVKFWSSSFYSLDRYELPKWYKQHVVQALADIYFSWKQTIEEMGTPYYLKIWLFDHSFMQSQVVASIGEALSFYEKTFELSKNREKWIISYNLNEAADLSWETGFLPGSWTEEEFREGLLNGWYTAKEIKEIKKSVYKIEKSESTTIYWIKEDTVWLGSEARRN</sequence>